<dbReference type="EMBL" id="JAUTXT010000014">
    <property type="protein sequence ID" value="KAK3675487.1"/>
    <property type="molecule type" value="Genomic_DNA"/>
</dbReference>
<protein>
    <submittedName>
        <fullName evidence="1">Uncharacterized protein</fullName>
    </submittedName>
</protein>
<keyword evidence="2" id="KW-1185">Reference proteome</keyword>
<dbReference type="AlphaFoldDB" id="A0AAE1C2B2"/>
<dbReference type="PANTHER" id="PTHR24148:SF82">
    <property type="entry name" value="HETEROKARYON INCOMPATIBILITY DOMAIN-CONTAINING PROTEIN"/>
    <property type="match status" value="1"/>
</dbReference>
<dbReference type="Proteomes" id="UP001274830">
    <property type="component" value="Unassembled WGS sequence"/>
</dbReference>
<gene>
    <name evidence="1" type="ORF">LTR78_004570</name>
</gene>
<dbReference type="PANTHER" id="PTHR24148">
    <property type="entry name" value="ANKYRIN REPEAT DOMAIN-CONTAINING PROTEIN 39 HOMOLOG-RELATED"/>
    <property type="match status" value="1"/>
</dbReference>
<evidence type="ECO:0000313" key="1">
    <source>
        <dbReference type="EMBL" id="KAK3675487.1"/>
    </source>
</evidence>
<dbReference type="InterPro" id="IPR052895">
    <property type="entry name" value="HetReg/Transcr_Mod"/>
</dbReference>
<proteinExistence type="predicted"/>
<organism evidence="1 2">
    <name type="scientific">Recurvomyces mirabilis</name>
    <dbReference type="NCBI Taxonomy" id="574656"/>
    <lineage>
        <taxon>Eukaryota</taxon>
        <taxon>Fungi</taxon>
        <taxon>Dikarya</taxon>
        <taxon>Ascomycota</taxon>
        <taxon>Pezizomycotina</taxon>
        <taxon>Dothideomycetes</taxon>
        <taxon>Dothideomycetidae</taxon>
        <taxon>Mycosphaerellales</taxon>
        <taxon>Teratosphaeriaceae</taxon>
        <taxon>Recurvomyces</taxon>
    </lineage>
</organism>
<reference evidence="1" key="1">
    <citation type="submission" date="2023-07" db="EMBL/GenBank/DDBJ databases">
        <title>Black Yeasts Isolated from many extreme environments.</title>
        <authorList>
            <person name="Coleine C."/>
            <person name="Stajich J.E."/>
            <person name="Selbmann L."/>
        </authorList>
    </citation>
    <scope>NUCLEOTIDE SEQUENCE</scope>
    <source>
        <strain evidence="1">CCFEE 5485</strain>
    </source>
</reference>
<sequence>MRYCLDGDLSELNYITFVNRHRKRLAGKDPTVKVDVDALVPLFERPWFTRLWVCKLPDGADALSLIWNYVDKVYGRGSQQAATSPMELLSNLSNFQASDPRDYVYGVYGLYKYFSAGTSHVLYPDYTKDTVEFFRDATRAALMEDGSLLVFNFTGCLPLVCGADCKYWKQCPTWVPLWDHSSGCGRACAPQPFKTMNCNGMKGDIIWPAEPYLWDLNVLSVLGLCVGATKSVLNGQSPDMYTSTDDIELCNSIALVLGDMGRCPSEVERMTSLTLVAGHDHLVLPMLHDTAKENFKAWRQYLQEHGDWPPDSAATPWLHGEQGPERRPLEYNRAFGVALSDRVIFLTEQGQLGLGPMSMSTGDILAILWGCPWPVVLRPLQDSDEFSLVGVAYVYGIMSGEAIEEDGQGNVKGEEVFHIR</sequence>
<accession>A0AAE1C2B2</accession>
<dbReference type="Pfam" id="PF26639">
    <property type="entry name" value="Het-6_barrel"/>
    <property type="match status" value="1"/>
</dbReference>
<evidence type="ECO:0000313" key="2">
    <source>
        <dbReference type="Proteomes" id="UP001274830"/>
    </source>
</evidence>
<comment type="caution">
    <text evidence="1">The sequence shown here is derived from an EMBL/GenBank/DDBJ whole genome shotgun (WGS) entry which is preliminary data.</text>
</comment>
<name>A0AAE1C2B2_9PEZI</name>